<gene>
    <name evidence="1" type="ORF">HUZ30_15165</name>
</gene>
<accession>A0A7L9MJY5</accession>
<dbReference type="EMBL" id="CP054956">
    <property type="protein sequence ID" value="QOK65998.1"/>
    <property type="molecule type" value="Genomic_DNA"/>
</dbReference>
<dbReference type="GeneID" id="93014888"/>
<dbReference type="Proteomes" id="UP000593625">
    <property type="component" value="Chromosome II"/>
</dbReference>
<protein>
    <submittedName>
        <fullName evidence="1">ABC transporter substrate-binding protein</fullName>
    </submittedName>
</protein>
<reference evidence="1 2" key="1">
    <citation type="submission" date="2020-06" db="EMBL/GenBank/DDBJ databases">
        <title>New insights into brucella suis CRO type strains.</title>
        <authorList>
            <person name="Duvnjak S."/>
            <person name="Pavlinec Z."/>
            <person name="Vaser R."/>
            <person name="Sikic M."/>
            <person name="Kizanovic K."/>
            <person name="Spicic S."/>
        </authorList>
    </citation>
    <scope>NUCLEOTIDE SEQUENCE [LARGE SCALE GENOMIC DNA]</scope>
    <source>
        <strain evidence="1 2">CVI_72</strain>
    </source>
</reference>
<organism evidence="1 2">
    <name type="scientific">Brucella suis bv. 4</name>
    <dbReference type="NCBI Taxonomy" id="1567501"/>
    <lineage>
        <taxon>Bacteria</taxon>
        <taxon>Pseudomonadati</taxon>
        <taxon>Pseudomonadota</taxon>
        <taxon>Alphaproteobacteria</taxon>
        <taxon>Hyphomicrobiales</taxon>
        <taxon>Brucellaceae</taxon>
        <taxon>Brucella/Ochrobactrum group</taxon>
        <taxon>Brucella</taxon>
    </lineage>
</organism>
<dbReference type="RefSeq" id="WP_014517383.1">
    <property type="nucleotide sequence ID" value="NZ_CP054956.1"/>
</dbReference>
<evidence type="ECO:0000313" key="1">
    <source>
        <dbReference type="EMBL" id="QOK65998.1"/>
    </source>
</evidence>
<proteinExistence type="predicted"/>
<evidence type="ECO:0000313" key="2">
    <source>
        <dbReference type="Proteomes" id="UP000593625"/>
    </source>
</evidence>
<sequence length="59" mass="6565">MRILLRQGSASFVKLPYLIIFMHFPVQIPSPFVSGNAPGARSGKRYSFMHKGTQKIAGE</sequence>
<dbReference type="AlphaFoldDB" id="A0A7L9MJY5"/>
<name>A0A7L9MJY5_BRUSS</name>